<dbReference type="RefSeq" id="WP_303495104.1">
    <property type="nucleotide sequence ID" value="NZ_JAUOPJ010000020.1"/>
</dbReference>
<feature type="domain" description="Plasmid replication protein C N-terminal" evidence="2">
    <location>
        <begin position="8"/>
        <end position="161"/>
    </location>
</feature>
<dbReference type="EMBL" id="JAUOPJ010000020">
    <property type="protein sequence ID" value="MDO6458812.1"/>
    <property type="molecule type" value="Genomic_DNA"/>
</dbReference>
<evidence type="ECO:0000256" key="1">
    <source>
        <dbReference type="SAM" id="MobiDB-lite"/>
    </source>
</evidence>
<gene>
    <name evidence="3" type="ORF">Q4494_17150</name>
</gene>
<dbReference type="Pfam" id="PF03428">
    <property type="entry name" value="RP-C"/>
    <property type="match status" value="1"/>
</dbReference>
<evidence type="ECO:0000313" key="4">
    <source>
        <dbReference type="Proteomes" id="UP001169823"/>
    </source>
</evidence>
<sequence>MSNQLTHRGLPTGMTRWDLLKMIESGRRVLGLSKGAVAYLRYAITHTMDIDYEPGRICAFWHGVTSIVDDPQISCDRRQISRIEVELEEKQYITKSCTPHSRRTGLRKNDVIKYEYGINLAPLIERVQEFQAAARKASFEQYDVVRLRGQIRKLFSDIRALDSEDALDSATQILPSRRPSTVNSYERLKKIAEALEAVFNDFCVEDSMGEMSHQSDISPTPITKEKKKKKTCTPKEHEGEYELQTTPQMATLLASERLREHIQFYASGRGTANNPDWRSIELATQERAHEHGIKTQTWQYMCRQLGNRRTALCLIIADRNAERTDRCKVRDVDKAFVGLGKKCARDQAILGSLYGELVRHIEEAKNAR</sequence>
<organism evidence="3 4">
    <name type="scientific">Celeribacter halophilus</name>
    <dbReference type="NCBI Taxonomy" id="576117"/>
    <lineage>
        <taxon>Bacteria</taxon>
        <taxon>Pseudomonadati</taxon>
        <taxon>Pseudomonadota</taxon>
        <taxon>Alphaproteobacteria</taxon>
        <taxon>Rhodobacterales</taxon>
        <taxon>Roseobacteraceae</taxon>
        <taxon>Celeribacter</taxon>
    </lineage>
</organism>
<protein>
    <submittedName>
        <fullName evidence="3">Helix-turn-helix domain-containing protein</fullName>
    </submittedName>
</protein>
<proteinExistence type="predicted"/>
<comment type="caution">
    <text evidence="3">The sequence shown here is derived from an EMBL/GenBank/DDBJ whole genome shotgun (WGS) entry which is preliminary data.</text>
</comment>
<feature type="region of interest" description="Disordered" evidence="1">
    <location>
        <begin position="210"/>
        <end position="242"/>
    </location>
</feature>
<dbReference type="Proteomes" id="UP001169823">
    <property type="component" value="Unassembled WGS sequence"/>
</dbReference>
<dbReference type="AlphaFoldDB" id="A0AAW7Y0X7"/>
<dbReference type="InterPro" id="IPR005090">
    <property type="entry name" value="RepC_N"/>
</dbReference>
<reference evidence="3" key="1">
    <citation type="submission" date="2023-07" db="EMBL/GenBank/DDBJ databases">
        <title>Genome content predicts the carbon catabolic preferences of heterotrophic bacteria.</title>
        <authorList>
            <person name="Gralka M."/>
        </authorList>
    </citation>
    <scope>NUCLEOTIDE SEQUENCE</scope>
    <source>
        <strain evidence="3">I2M02</strain>
    </source>
</reference>
<accession>A0AAW7Y0X7</accession>
<evidence type="ECO:0000259" key="2">
    <source>
        <dbReference type="Pfam" id="PF03428"/>
    </source>
</evidence>
<evidence type="ECO:0000313" key="3">
    <source>
        <dbReference type="EMBL" id="MDO6458812.1"/>
    </source>
</evidence>
<name>A0AAW7Y0X7_9RHOB</name>